<protein>
    <submittedName>
        <fullName evidence="2">Uncharacterized protein</fullName>
    </submittedName>
</protein>
<dbReference type="AlphaFoldDB" id="A0A6C0KWC6"/>
<organism evidence="2">
    <name type="scientific">viral metagenome</name>
    <dbReference type="NCBI Taxonomy" id="1070528"/>
    <lineage>
        <taxon>unclassified sequences</taxon>
        <taxon>metagenomes</taxon>
        <taxon>organismal metagenomes</taxon>
    </lineage>
</organism>
<keyword evidence="1" id="KW-0812">Transmembrane</keyword>
<dbReference type="EMBL" id="MN740975">
    <property type="protein sequence ID" value="QHU20804.1"/>
    <property type="molecule type" value="Genomic_DNA"/>
</dbReference>
<evidence type="ECO:0000313" key="2">
    <source>
        <dbReference type="EMBL" id="QHU20804.1"/>
    </source>
</evidence>
<keyword evidence="1" id="KW-1133">Transmembrane helix</keyword>
<evidence type="ECO:0000256" key="1">
    <source>
        <dbReference type="SAM" id="Phobius"/>
    </source>
</evidence>
<name>A0A6C0KWC6_9ZZZZ</name>
<feature type="transmembrane region" description="Helical" evidence="1">
    <location>
        <begin position="6"/>
        <end position="22"/>
    </location>
</feature>
<sequence>MLFRDQVIFFIFFGAIVFYQLNSYSNEKLLSIIIITIFGFFGYYYLNNQYKVLSETNAISEDIINSESEKRKEANSEIYNINKFPKKKKFKYIFKNKIMVEIVEDLNILRMFDKARYGDLILNMDNLQKIYIYILGNRYEPRSYIPTFIDVSDKILEILYSLIFVIPESFKHVYGVNTEEILTRNVERFTALKTKMLTILENYAKAEHNIKFLPEIYPRPSNNYNTIVLF</sequence>
<keyword evidence="1" id="KW-0472">Membrane</keyword>
<proteinExistence type="predicted"/>
<accession>A0A6C0KWC6</accession>
<reference evidence="2" key="1">
    <citation type="journal article" date="2020" name="Nature">
        <title>Giant virus diversity and host interactions through global metagenomics.</title>
        <authorList>
            <person name="Schulz F."/>
            <person name="Roux S."/>
            <person name="Paez-Espino D."/>
            <person name="Jungbluth S."/>
            <person name="Walsh D.A."/>
            <person name="Denef V.J."/>
            <person name="McMahon K.D."/>
            <person name="Konstantinidis K.T."/>
            <person name="Eloe-Fadrosh E.A."/>
            <person name="Kyrpides N.C."/>
            <person name="Woyke T."/>
        </authorList>
    </citation>
    <scope>NUCLEOTIDE SEQUENCE</scope>
    <source>
        <strain evidence="2">GVMAG-S-3300013094-100</strain>
    </source>
</reference>
<feature type="transmembrane region" description="Helical" evidence="1">
    <location>
        <begin position="29"/>
        <end position="46"/>
    </location>
</feature>